<dbReference type="STRING" id="93060.P9215_14651"/>
<dbReference type="GO" id="GO:0006281">
    <property type="term" value="P:DNA repair"/>
    <property type="evidence" value="ECO:0007669"/>
    <property type="project" value="TreeGrafter"/>
</dbReference>
<dbReference type="Gene3D" id="1.10.150.240">
    <property type="entry name" value="Putative phosphatase, domain 2"/>
    <property type="match status" value="1"/>
</dbReference>
<dbReference type="HOGENOM" id="CLU_1309219_0_0_3"/>
<dbReference type="InterPro" id="IPR023198">
    <property type="entry name" value="PGP-like_dom2"/>
</dbReference>
<protein>
    <submittedName>
        <fullName evidence="1">Phosphatase</fullName>
    </submittedName>
</protein>
<dbReference type="Proteomes" id="UP000002014">
    <property type="component" value="Chromosome"/>
</dbReference>
<dbReference type="eggNOG" id="COG0546">
    <property type="taxonomic scope" value="Bacteria"/>
</dbReference>
<reference evidence="1 2" key="1">
    <citation type="journal article" date="2007" name="PLoS Genet.">
        <title>Patterns and implications of gene gain and loss in the evolution of Prochlorococcus.</title>
        <authorList>
            <person name="Kettler G.C."/>
            <person name="Martiny A.C."/>
            <person name="Huang K."/>
            <person name="Zucker J."/>
            <person name="Coleman M.L."/>
            <person name="Rodrigue S."/>
            <person name="Chen F."/>
            <person name="Lapidus A."/>
            <person name="Ferriera S."/>
            <person name="Johnson J."/>
            <person name="Steglich C."/>
            <person name="Church G.M."/>
            <person name="Richardson P."/>
            <person name="Chisholm S.W."/>
        </authorList>
    </citation>
    <scope>NUCLEOTIDE SEQUENCE [LARGE SCALE GENOMIC DNA]</scope>
    <source>
        <strain evidence="1 2">MIT 9215</strain>
    </source>
</reference>
<dbReference type="RefSeq" id="WP_012008126.1">
    <property type="nucleotide sequence ID" value="NC_009840.1"/>
</dbReference>
<dbReference type="AlphaFoldDB" id="A8G647"/>
<proteinExistence type="predicted"/>
<dbReference type="PANTHER" id="PTHR43434:SF1">
    <property type="entry name" value="PHOSPHOGLYCOLATE PHOSPHATASE"/>
    <property type="match status" value="1"/>
</dbReference>
<dbReference type="EMBL" id="CP000825">
    <property type="protein sequence ID" value="ABV51078.1"/>
    <property type="molecule type" value="Genomic_DNA"/>
</dbReference>
<dbReference type="InterPro" id="IPR041492">
    <property type="entry name" value="HAD_2"/>
</dbReference>
<dbReference type="KEGG" id="pmh:P9215_14651"/>
<dbReference type="SUPFAM" id="SSF56784">
    <property type="entry name" value="HAD-like"/>
    <property type="match status" value="1"/>
</dbReference>
<organism evidence="1 2">
    <name type="scientific">Prochlorococcus marinus (strain MIT 9215)</name>
    <dbReference type="NCBI Taxonomy" id="93060"/>
    <lineage>
        <taxon>Bacteria</taxon>
        <taxon>Bacillati</taxon>
        <taxon>Cyanobacteriota</taxon>
        <taxon>Cyanophyceae</taxon>
        <taxon>Synechococcales</taxon>
        <taxon>Prochlorococcaceae</taxon>
        <taxon>Prochlorococcus</taxon>
    </lineage>
</organism>
<dbReference type="Pfam" id="PF13419">
    <property type="entry name" value="HAD_2"/>
    <property type="match status" value="1"/>
</dbReference>
<dbReference type="Gene3D" id="3.40.50.1000">
    <property type="entry name" value="HAD superfamily/HAD-like"/>
    <property type="match status" value="2"/>
</dbReference>
<dbReference type="InterPro" id="IPR036412">
    <property type="entry name" value="HAD-like_sf"/>
</dbReference>
<accession>A8G647</accession>
<dbReference type="SFLD" id="SFLDS00003">
    <property type="entry name" value="Haloacid_Dehalogenase"/>
    <property type="match status" value="1"/>
</dbReference>
<dbReference type="SFLD" id="SFLDG01129">
    <property type="entry name" value="C1.5:_HAD__Beta-PGM__Phosphata"/>
    <property type="match status" value="1"/>
</dbReference>
<evidence type="ECO:0000313" key="2">
    <source>
        <dbReference type="Proteomes" id="UP000002014"/>
    </source>
</evidence>
<sequence>MNRISYSIFVFDFDGTLINSNNLKRDNFFEVCSRYELDRGYLNQLLSSPQNYDRYTIFERFCKYYKIDESYLNLAKEYTSLCKRKIKECSKREGPEALLSELFLSKKKVFVNSATPEKDLIDLVGLVFSYDFDGIFGRPNSKVKNLIRILDLTKTKPNEIIMIGDGIDDLEAANEIGCEFIGLKNGTLELNGEKNLISDMKNIKENYLLT</sequence>
<dbReference type="PANTHER" id="PTHR43434">
    <property type="entry name" value="PHOSPHOGLYCOLATE PHOSPHATASE"/>
    <property type="match status" value="1"/>
</dbReference>
<dbReference type="InterPro" id="IPR050155">
    <property type="entry name" value="HAD-like_hydrolase_sf"/>
</dbReference>
<dbReference type="CDD" id="cd01427">
    <property type="entry name" value="HAD_like"/>
    <property type="match status" value="1"/>
</dbReference>
<dbReference type="InterPro" id="IPR023214">
    <property type="entry name" value="HAD_sf"/>
</dbReference>
<evidence type="ECO:0000313" key="1">
    <source>
        <dbReference type="EMBL" id="ABV51078.1"/>
    </source>
</evidence>
<dbReference type="GO" id="GO:0008967">
    <property type="term" value="F:phosphoglycolate phosphatase activity"/>
    <property type="evidence" value="ECO:0007669"/>
    <property type="project" value="TreeGrafter"/>
</dbReference>
<name>A8G647_PROM2</name>
<gene>
    <name evidence="1" type="ordered locus">P9215_14651</name>
</gene>